<organism evidence="3 4">
    <name type="scientific">Streptomyces rubradiris</name>
    <name type="common">Streptomyces achromogenes subsp. rubradiris</name>
    <dbReference type="NCBI Taxonomy" id="285531"/>
    <lineage>
        <taxon>Bacteria</taxon>
        <taxon>Bacillati</taxon>
        <taxon>Actinomycetota</taxon>
        <taxon>Actinomycetes</taxon>
        <taxon>Kitasatosporales</taxon>
        <taxon>Streptomycetaceae</taxon>
        <taxon>Streptomyces</taxon>
    </lineage>
</organism>
<dbReference type="Pfam" id="PF00501">
    <property type="entry name" value="AMP-binding"/>
    <property type="match status" value="1"/>
</dbReference>
<dbReference type="InterPro" id="IPR045851">
    <property type="entry name" value="AMP-bd_C_sf"/>
</dbReference>
<feature type="domain" description="AMP-dependent synthetase/ligase" evidence="1">
    <location>
        <begin position="67"/>
        <end position="430"/>
    </location>
</feature>
<evidence type="ECO:0000259" key="2">
    <source>
        <dbReference type="Pfam" id="PF13193"/>
    </source>
</evidence>
<comment type="caution">
    <text evidence="3">The sequence shown here is derived from an EMBL/GenBank/DDBJ whole genome shotgun (WGS) entry which is preliminary data.</text>
</comment>
<dbReference type="InterPro" id="IPR042099">
    <property type="entry name" value="ANL_N_sf"/>
</dbReference>
<reference evidence="4" key="1">
    <citation type="submission" date="2023-07" db="EMBL/GenBank/DDBJ databases">
        <title>Whole genome shotgun sequence of Streptomyces achromogenes subsp. rubradiris NBRC 14000.</title>
        <authorList>
            <person name="Komaki H."/>
            <person name="Tamura T."/>
        </authorList>
    </citation>
    <scope>NUCLEOTIDE SEQUENCE [LARGE SCALE GENOMIC DNA]</scope>
    <source>
        <strain evidence="4">NBRC 14000</strain>
    </source>
</reference>
<keyword evidence="3" id="KW-0436">Ligase</keyword>
<name>A0ABQ3RLJ3_STRRR</name>
<dbReference type="InterPro" id="IPR025110">
    <property type="entry name" value="AMP-bd_C"/>
</dbReference>
<dbReference type="PANTHER" id="PTHR43767">
    <property type="entry name" value="LONG-CHAIN-FATTY-ACID--COA LIGASE"/>
    <property type="match status" value="1"/>
</dbReference>
<dbReference type="PANTHER" id="PTHR43767:SF11">
    <property type="entry name" value="MEDIUM-CHAIN-FATTY-ACID--COA LIGASE"/>
    <property type="match status" value="1"/>
</dbReference>
<dbReference type="NCBIfam" id="NF004837">
    <property type="entry name" value="PRK06187.1"/>
    <property type="match status" value="1"/>
</dbReference>
<evidence type="ECO:0000259" key="1">
    <source>
        <dbReference type="Pfam" id="PF00501"/>
    </source>
</evidence>
<gene>
    <name evidence="3" type="ORF">Srubr_65810</name>
</gene>
<keyword evidence="4" id="KW-1185">Reference proteome</keyword>
<dbReference type="Gene3D" id="3.40.50.12780">
    <property type="entry name" value="N-terminal domain of ligase-like"/>
    <property type="match status" value="1"/>
</dbReference>
<dbReference type="EMBL" id="BNEA01000015">
    <property type="protein sequence ID" value="GHI56735.1"/>
    <property type="molecule type" value="Genomic_DNA"/>
</dbReference>
<dbReference type="InterPro" id="IPR020845">
    <property type="entry name" value="AMP-binding_CS"/>
</dbReference>
<evidence type="ECO:0000313" key="4">
    <source>
        <dbReference type="Proteomes" id="UP000646738"/>
    </source>
</evidence>
<accession>A0ABQ3RLJ3</accession>
<dbReference type="SUPFAM" id="SSF56801">
    <property type="entry name" value="Acetyl-CoA synthetase-like"/>
    <property type="match status" value="1"/>
</dbReference>
<proteinExistence type="predicted"/>
<dbReference type="Proteomes" id="UP000646738">
    <property type="component" value="Unassembled WGS sequence"/>
</dbReference>
<dbReference type="InterPro" id="IPR050237">
    <property type="entry name" value="ATP-dep_AMP-bd_enzyme"/>
</dbReference>
<protein>
    <submittedName>
        <fullName evidence="3">Long-chain-fatty-acid--CoA ligase</fullName>
    </submittedName>
</protein>
<dbReference type="PROSITE" id="PS00455">
    <property type="entry name" value="AMP_BINDING"/>
    <property type="match status" value="1"/>
</dbReference>
<dbReference type="CDD" id="cd12119">
    <property type="entry name" value="ttLC_FACS_AlkK_like"/>
    <property type="match status" value="1"/>
</dbReference>
<dbReference type="InterPro" id="IPR000873">
    <property type="entry name" value="AMP-dep_synth/lig_dom"/>
</dbReference>
<dbReference type="Pfam" id="PF13193">
    <property type="entry name" value="AMP-binding_C"/>
    <property type="match status" value="1"/>
</dbReference>
<feature type="domain" description="AMP-binding enzyme C-terminal" evidence="2">
    <location>
        <begin position="485"/>
        <end position="562"/>
    </location>
</feature>
<dbReference type="GO" id="GO:0016874">
    <property type="term" value="F:ligase activity"/>
    <property type="evidence" value="ECO:0007669"/>
    <property type="project" value="UniProtKB-KW"/>
</dbReference>
<evidence type="ECO:0000313" key="3">
    <source>
        <dbReference type="EMBL" id="GHI56735.1"/>
    </source>
</evidence>
<dbReference type="Gene3D" id="3.30.300.30">
    <property type="match status" value="1"/>
</dbReference>
<sequence length="582" mass="63660">MTHPLVTYRVVCAQNQRNLYHRVGNVAREDSVLSTMQDVPLLISRILTHGSTVHGSSRVTTWTGEPEPHRRTFAEIGTRAARLAHALRDELGVTGDDRVATLMWNNAEHVEVYFAVPSMGAVLHTLNLRLPAEQLVWIVNHAADKVVIVNGSLIPLLAPLLPQLPTVEHIVVSGPGDRAPLAGAAARVHEYEELIAGRPDHYDWPELDERQAAAMCYTSGTTGDPKGVVYSHRSVYLHSMQVNMAQSMGLTDQDTSLVVVPQFHVNAWGLPHATFMTGVNLLMPDRFLQPAPLAEMIETERPTHAAAVPTIWQGLLGELTARPRDVSSLTQVTIGGAACPPSLMAEFDKLGMRVCHAWGMTETSPLGTVARPPAHAVGTDEEFRYRVTQGRFPAGVEARLTGPDGAHLPWDGESAGELEVRGPWIAGAYYNGPDAEPLRPDDKFSADGWLKTGDVGTISPDGYLTLTDRAKDVIKSGGEWISSVELENALMSHPDVAEAAVVAVPDDKWGERPLATVVLRPGASADFQALRTFLAEEARIARWQLPERWTIVESVPKTSVGKFDKKVLRRRYAEGELEVTRL</sequence>